<dbReference type="InterPro" id="IPR050553">
    <property type="entry name" value="Thioredoxin_ResA/DsbE_sf"/>
</dbReference>
<sequence>MKEKTLFILLTLSIGIFLYDQLTHDSDQKTEEFNAKTDFGIQAGDQAIDFQLQTKEGKTIALSDLKGKNVFINFWASWCPPCRAEMPHIQAFYEKNKENDFVVLSVNLTHLEKNMEHAAKFVEDNQLTFPVIYDLEGTVDAIYKAQTVPTSLVINKKGQIRHRIVGPVSKERLQQLYPDL</sequence>
<reference evidence="4 6" key="1">
    <citation type="submission" date="2015-05" db="EMBL/GenBank/DDBJ databases">
        <title>Comparison of genome.</title>
        <authorList>
            <person name="Zheng Z."/>
            <person name="Sun M."/>
        </authorList>
    </citation>
    <scope>NUCLEOTIDE SEQUENCE [LARGE SCALE GENOMIC DNA]</scope>
    <source>
        <strain evidence="4 6">G25-74</strain>
    </source>
</reference>
<reference evidence="3 5" key="2">
    <citation type="submission" date="2015-06" db="EMBL/GenBank/DDBJ databases">
        <title>Genome sequencing project of Bacillus galactosidilyticus PL133.</title>
        <authorList>
            <person name="Gaiero J."/>
            <person name="Nicol R."/>
            <person name="Habash M."/>
        </authorList>
    </citation>
    <scope>NUCLEOTIDE SEQUENCE [LARGE SCALE GENOMIC DNA]</scope>
    <source>
        <strain evidence="3 5">PL133</strain>
    </source>
</reference>
<dbReference type="PANTHER" id="PTHR42852:SF17">
    <property type="entry name" value="THIOREDOXIN-LIKE PROTEIN HI_1115"/>
    <property type="match status" value="1"/>
</dbReference>
<evidence type="ECO:0000313" key="4">
    <source>
        <dbReference type="EMBL" id="OAK71216.1"/>
    </source>
</evidence>
<dbReference type="EMBL" id="LGPB01000113">
    <property type="protein sequence ID" value="KRG11766.1"/>
    <property type="molecule type" value="Genomic_DNA"/>
</dbReference>
<dbReference type="InterPro" id="IPR013766">
    <property type="entry name" value="Thioredoxin_domain"/>
</dbReference>
<dbReference type="PROSITE" id="PS00194">
    <property type="entry name" value="THIOREDOXIN_1"/>
    <property type="match status" value="1"/>
</dbReference>
<dbReference type="Pfam" id="PF00578">
    <property type="entry name" value="AhpC-TSA"/>
    <property type="match status" value="1"/>
</dbReference>
<dbReference type="RefSeq" id="WP_057987338.1">
    <property type="nucleotide sequence ID" value="NZ_JAGGKH010000013.1"/>
</dbReference>
<dbReference type="PATRIC" id="fig|217031.4.peg.5309"/>
<dbReference type="Proteomes" id="UP000053881">
    <property type="component" value="Unassembled WGS sequence"/>
</dbReference>
<proteinExistence type="predicted"/>
<evidence type="ECO:0000313" key="5">
    <source>
        <dbReference type="Proteomes" id="UP000053881"/>
    </source>
</evidence>
<dbReference type="InterPro" id="IPR000866">
    <property type="entry name" value="AhpC/TSA"/>
</dbReference>
<dbReference type="STRING" id="217031.ABB05_10715"/>
<dbReference type="CDD" id="cd02966">
    <property type="entry name" value="TlpA_like_family"/>
    <property type="match status" value="1"/>
</dbReference>
<evidence type="ECO:0000313" key="6">
    <source>
        <dbReference type="Proteomes" id="UP000077881"/>
    </source>
</evidence>
<dbReference type="GO" id="GO:0016209">
    <property type="term" value="F:antioxidant activity"/>
    <property type="evidence" value="ECO:0007669"/>
    <property type="project" value="InterPro"/>
</dbReference>
<evidence type="ECO:0000259" key="2">
    <source>
        <dbReference type="PROSITE" id="PS51352"/>
    </source>
</evidence>
<protein>
    <recommendedName>
        <fullName evidence="2">Thioredoxin domain-containing protein</fullName>
    </recommendedName>
</protein>
<feature type="domain" description="Thioredoxin" evidence="2">
    <location>
        <begin position="41"/>
        <end position="180"/>
    </location>
</feature>
<evidence type="ECO:0000256" key="1">
    <source>
        <dbReference type="ARBA" id="ARBA00023157"/>
    </source>
</evidence>
<comment type="caution">
    <text evidence="3">The sequence shown here is derived from an EMBL/GenBank/DDBJ whole genome shotgun (WGS) entry which is preliminary data.</text>
</comment>
<dbReference type="PANTHER" id="PTHR42852">
    <property type="entry name" value="THIOL:DISULFIDE INTERCHANGE PROTEIN DSBE"/>
    <property type="match status" value="1"/>
</dbReference>
<keyword evidence="1" id="KW-1015">Disulfide bond</keyword>
<dbReference type="AlphaFoldDB" id="A0A0Q9XU25"/>
<keyword evidence="6" id="KW-1185">Reference proteome</keyword>
<dbReference type="Proteomes" id="UP000077881">
    <property type="component" value="Unassembled WGS sequence"/>
</dbReference>
<organism evidence="3 5">
    <name type="scientific">Lederbergia galactosidilytica</name>
    <dbReference type="NCBI Taxonomy" id="217031"/>
    <lineage>
        <taxon>Bacteria</taxon>
        <taxon>Bacillati</taxon>
        <taxon>Bacillota</taxon>
        <taxon>Bacilli</taxon>
        <taxon>Bacillales</taxon>
        <taxon>Bacillaceae</taxon>
        <taxon>Lederbergia</taxon>
    </lineage>
</organism>
<dbReference type="Gene3D" id="3.40.30.10">
    <property type="entry name" value="Glutaredoxin"/>
    <property type="match status" value="1"/>
</dbReference>
<dbReference type="EMBL" id="LDJR01000046">
    <property type="protein sequence ID" value="OAK71216.1"/>
    <property type="molecule type" value="Genomic_DNA"/>
</dbReference>
<dbReference type="GO" id="GO:0016491">
    <property type="term" value="F:oxidoreductase activity"/>
    <property type="evidence" value="ECO:0007669"/>
    <property type="project" value="InterPro"/>
</dbReference>
<accession>A0A0Q9XU25</accession>
<name>A0A0Q9XU25_9BACI</name>
<dbReference type="SUPFAM" id="SSF52833">
    <property type="entry name" value="Thioredoxin-like"/>
    <property type="match status" value="1"/>
</dbReference>
<dbReference type="InterPro" id="IPR017937">
    <property type="entry name" value="Thioredoxin_CS"/>
</dbReference>
<gene>
    <name evidence="4" type="ORF">ABB05_10715</name>
    <name evidence="3" type="ORF">ACA29_15610</name>
</gene>
<dbReference type="PROSITE" id="PS51352">
    <property type="entry name" value="THIOREDOXIN_2"/>
    <property type="match status" value="1"/>
</dbReference>
<evidence type="ECO:0000313" key="3">
    <source>
        <dbReference type="EMBL" id="KRG11766.1"/>
    </source>
</evidence>
<dbReference type="InterPro" id="IPR036249">
    <property type="entry name" value="Thioredoxin-like_sf"/>
</dbReference>